<evidence type="ECO:0000256" key="5">
    <source>
        <dbReference type="ARBA" id="ARBA00023136"/>
    </source>
</evidence>
<keyword evidence="3 6" id="KW-0812">Transmembrane</keyword>
<accession>A0A5J4Z5Y3</accession>
<comment type="similarity">
    <text evidence="2 6">Belongs to the peroxisomal membrane protein PXMP2/4 family.</text>
</comment>
<evidence type="ECO:0000256" key="6">
    <source>
        <dbReference type="RuleBase" id="RU363053"/>
    </source>
</evidence>
<evidence type="ECO:0000256" key="3">
    <source>
        <dbReference type="ARBA" id="ARBA00022692"/>
    </source>
</evidence>
<evidence type="ECO:0000256" key="4">
    <source>
        <dbReference type="ARBA" id="ARBA00022989"/>
    </source>
</evidence>
<feature type="transmembrane region" description="Helical" evidence="6">
    <location>
        <begin position="112"/>
        <end position="130"/>
    </location>
</feature>
<name>A0A5J4Z5Y3_PORPP</name>
<gene>
    <name evidence="7" type="ORF">FVE85_6320</name>
</gene>
<keyword evidence="5 6" id="KW-0472">Membrane</keyword>
<dbReference type="Proteomes" id="UP000324585">
    <property type="component" value="Unassembled WGS sequence"/>
</dbReference>
<comment type="subcellular location">
    <subcellularLocation>
        <location evidence="1">Membrane</location>
        <topology evidence="1">Multi-pass membrane protein</topology>
    </subcellularLocation>
</comment>
<protein>
    <submittedName>
        <fullName evidence="7">Peroxisomal membrane protein 2</fullName>
    </submittedName>
</protein>
<evidence type="ECO:0000313" key="8">
    <source>
        <dbReference type="Proteomes" id="UP000324585"/>
    </source>
</evidence>
<dbReference type="Pfam" id="PF04117">
    <property type="entry name" value="Mpv17_PMP22"/>
    <property type="match status" value="1"/>
</dbReference>
<keyword evidence="8" id="KW-1185">Reference proteome</keyword>
<proteinExistence type="inferred from homology"/>
<dbReference type="EMBL" id="VRMN01000001">
    <property type="protein sequence ID" value="KAA8498735.1"/>
    <property type="molecule type" value="Genomic_DNA"/>
</dbReference>
<dbReference type="InterPro" id="IPR007248">
    <property type="entry name" value="Mpv17_PMP22"/>
</dbReference>
<comment type="caution">
    <text evidence="7">The sequence shown here is derived from an EMBL/GenBank/DDBJ whole genome shotgun (WGS) entry which is preliminary data.</text>
</comment>
<evidence type="ECO:0000256" key="1">
    <source>
        <dbReference type="ARBA" id="ARBA00004141"/>
    </source>
</evidence>
<evidence type="ECO:0000256" key="2">
    <source>
        <dbReference type="ARBA" id="ARBA00006824"/>
    </source>
</evidence>
<evidence type="ECO:0000313" key="7">
    <source>
        <dbReference type="EMBL" id="KAA8498735.1"/>
    </source>
</evidence>
<dbReference type="AlphaFoldDB" id="A0A5J4Z5Y3"/>
<reference evidence="8" key="1">
    <citation type="journal article" date="2019" name="Nat. Commun.">
        <title>Expansion of phycobilisome linker gene families in mesophilic red algae.</title>
        <authorList>
            <person name="Lee J."/>
            <person name="Kim D."/>
            <person name="Bhattacharya D."/>
            <person name="Yoon H.S."/>
        </authorList>
    </citation>
    <scope>NUCLEOTIDE SEQUENCE [LARGE SCALE GENOMIC DNA]</scope>
    <source>
        <strain evidence="8">CCMP 1328</strain>
    </source>
</reference>
<sequence>MSAGTVLVSSNGRPSSAAGMVLRVAWSRYLRALETDPVLTKSVSAGVLSVVSDLAAKQLSKDPVRTSSLFNELTMGLVIRGPVLHFFHMFLDRVVFRKVANQSTPVIVVAKTFIDQFLFSPLFVALYFLINGLMQDQSLGAVRQSLKANLLNVMKKNWGVWIPANAIAYAVIPLNLRVLYGNIISIFWTAYLISQVQGSSKPKAVSHANGNGAQKD</sequence>
<dbReference type="OMA" id="SSCAYVW"/>
<keyword evidence="4 6" id="KW-1133">Transmembrane helix</keyword>
<feature type="transmembrane region" description="Helical" evidence="6">
    <location>
        <begin position="166"/>
        <end position="193"/>
    </location>
</feature>
<dbReference type="GO" id="GO:0016020">
    <property type="term" value="C:membrane"/>
    <property type="evidence" value="ECO:0007669"/>
    <property type="project" value="UniProtKB-SubCell"/>
</dbReference>
<dbReference type="GO" id="GO:0005737">
    <property type="term" value="C:cytoplasm"/>
    <property type="evidence" value="ECO:0007669"/>
    <property type="project" value="TreeGrafter"/>
</dbReference>
<dbReference type="OrthoDB" id="860at2759"/>
<organism evidence="7 8">
    <name type="scientific">Porphyridium purpureum</name>
    <name type="common">Red alga</name>
    <name type="synonym">Porphyridium cruentum</name>
    <dbReference type="NCBI Taxonomy" id="35688"/>
    <lineage>
        <taxon>Eukaryota</taxon>
        <taxon>Rhodophyta</taxon>
        <taxon>Bangiophyceae</taxon>
        <taxon>Porphyridiales</taxon>
        <taxon>Porphyridiaceae</taxon>
        <taxon>Porphyridium</taxon>
    </lineage>
</organism>
<dbReference type="PANTHER" id="PTHR11266">
    <property type="entry name" value="PEROXISOMAL MEMBRANE PROTEIN 2, PXMP2 MPV17"/>
    <property type="match status" value="1"/>
</dbReference>